<evidence type="ECO:0000313" key="3">
    <source>
        <dbReference type="Proteomes" id="UP000030746"/>
    </source>
</evidence>
<dbReference type="OMA" id="CTEDAKE"/>
<reference evidence="2 3" key="1">
    <citation type="journal article" date="2013" name="Nature">
        <title>Insights into bilaterian evolution from three spiralian genomes.</title>
        <authorList>
            <person name="Simakov O."/>
            <person name="Marletaz F."/>
            <person name="Cho S.J."/>
            <person name="Edsinger-Gonzales E."/>
            <person name="Havlak P."/>
            <person name="Hellsten U."/>
            <person name="Kuo D.H."/>
            <person name="Larsson T."/>
            <person name="Lv J."/>
            <person name="Arendt D."/>
            <person name="Savage R."/>
            <person name="Osoegawa K."/>
            <person name="de Jong P."/>
            <person name="Grimwood J."/>
            <person name="Chapman J.A."/>
            <person name="Shapiro H."/>
            <person name="Aerts A."/>
            <person name="Otillar R.P."/>
            <person name="Terry A.Y."/>
            <person name="Boore J.L."/>
            <person name="Grigoriev I.V."/>
            <person name="Lindberg D.R."/>
            <person name="Seaver E.C."/>
            <person name="Weisblat D.A."/>
            <person name="Putnam N.H."/>
            <person name="Rokhsar D.S."/>
        </authorList>
    </citation>
    <scope>NUCLEOTIDE SEQUENCE [LARGE SCALE GENOMIC DNA]</scope>
</reference>
<dbReference type="KEGG" id="lgi:LOTGIDRAFT_236188"/>
<evidence type="ECO:0000313" key="2">
    <source>
        <dbReference type="EMBL" id="ESO84695.1"/>
    </source>
</evidence>
<dbReference type="Proteomes" id="UP000030746">
    <property type="component" value="Unassembled WGS sequence"/>
</dbReference>
<feature type="chain" id="PRO_5004715986" evidence="1">
    <location>
        <begin position="21"/>
        <end position="332"/>
    </location>
</feature>
<accession>V3ZQB3</accession>
<dbReference type="HOGENOM" id="CLU_837552_0_0_1"/>
<dbReference type="EMBL" id="KB203440">
    <property type="protein sequence ID" value="ESO84695.1"/>
    <property type="molecule type" value="Genomic_DNA"/>
</dbReference>
<organism evidence="2 3">
    <name type="scientific">Lottia gigantea</name>
    <name type="common">Giant owl limpet</name>
    <dbReference type="NCBI Taxonomy" id="225164"/>
    <lineage>
        <taxon>Eukaryota</taxon>
        <taxon>Metazoa</taxon>
        <taxon>Spiralia</taxon>
        <taxon>Lophotrochozoa</taxon>
        <taxon>Mollusca</taxon>
        <taxon>Gastropoda</taxon>
        <taxon>Patellogastropoda</taxon>
        <taxon>Lottioidea</taxon>
        <taxon>Lottiidae</taxon>
        <taxon>Lottia</taxon>
    </lineage>
</organism>
<dbReference type="CTD" id="20250072"/>
<gene>
    <name evidence="2" type="ORF">LOTGIDRAFT_236188</name>
</gene>
<keyword evidence="3" id="KW-1185">Reference proteome</keyword>
<evidence type="ECO:0000256" key="1">
    <source>
        <dbReference type="SAM" id="SignalP"/>
    </source>
</evidence>
<feature type="signal peptide" evidence="1">
    <location>
        <begin position="1"/>
        <end position="20"/>
    </location>
</feature>
<sequence>MNLLLLVAALGAIVTGGVLAVPDCTTEVTKCADAYKATTSTIDKTNQQALCDALIVEYDCLKLCDAFCTGSDRSALDTALNDNVLPTLIQACPGQVCEADLASCTNNYTTGQQLHQNDQHLICRDAAQFEVCLSNIQSTCKPEQQAQITATLQQIRPKVSQACKGEDCQVQATNCNDLWSQLLNGAVGSNNKQLTCVSDMGLIICLQDIEAECTPPQKAAIDAMVTPATKRLTDNCKGQGCSPKLIECTANWNTSIQAAKTLDTQCTADKGYEDCLHDSEVFCTSQEKTNVETLLKPIAPKITEHCGGVGDVKPWSFMTLLFAGSLLVKRFI</sequence>
<keyword evidence="1" id="KW-0732">Signal</keyword>
<dbReference type="RefSeq" id="XP_009064685.1">
    <property type="nucleotide sequence ID" value="XM_009066437.1"/>
</dbReference>
<proteinExistence type="predicted"/>
<dbReference type="AlphaFoldDB" id="V3ZQB3"/>
<name>V3ZQB3_LOTGI</name>
<protein>
    <submittedName>
        <fullName evidence="2">Uncharacterized protein</fullName>
    </submittedName>
</protein>
<dbReference type="GeneID" id="20250072"/>
<dbReference type="OrthoDB" id="6087936at2759"/>